<dbReference type="Pfam" id="PF03095">
    <property type="entry name" value="PTPA"/>
    <property type="match status" value="2"/>
</dbReference>
<dbReference type="InterPro" id="IPR004327">
    <property type="entry name" value="Phstyr_phstse_ac"/>
</dbReference>
<evidence type="ECO:0000256" key="1">
    <source>
        <dbReference type="ARBA" id="ARBA00000971"/>
    </source>
</evidence>
<protein>
    <recommendedName>
        <fullName evidence="7">Serine/threonine-protein phosphatase 2A activator</fullName>
        <ecNumber evidence="7">5.2.1.8</ecNumber>
    </recommendedName>
    <alternativeName>
        <fullName evidence="7">Phosphotyrosyl phosphatase activator</fullName>
    </alternativeName>
</protein>
<evidence type="ECO:0000256" key="7">
    <source>
        <dbReference type="RuleBase" id="RU361210"/>
    </source>
</evidence>
<comment type="function">
    <text evidence="7">PPIases accelerate the folding of proteins. It catalyzes the cis-trans isomerization of proline imidic peptide bonds in oligopeptides.</text>
</comment>
<comment type="caution">
    <text evidence="8">The sequence shown here is derived from an EMBL/GenBank/DDBJ whole genome shotgun (WGS) entry which is preliminary data.</text>
</comment>
<dbReference type="GO" id="GO:0007052">
    <property type="term" value="P:mitotic spindle organization"/>
    <property type="evidence" value="ECO:0007669"/>
    <property type="project" value="TreeGrafter"/>
</dbReference>
<sequence>MATEQRTVHHAVPIEGTRFRVPSQAIDAHTFDRWLTSRAHDDISGFVVSLAEAVAGIPNAAAPRAAELSPSLRGVVSLLDDLEAQIARVPPASQKMRYGNTAFRTWHAWLMAYLRDGALERLAIVGDGDTRGAAYELAPYLAESFGNPWRIDYGTGHELAFVTFLFCLRQLGLVAAPLSSAQRAARAGAPAPEPGVPSPPPADAMAPSCDDRVALVLVVFRRYVALMRSLQRTYRLEPAGSHGVWGLDDYCFLPFLFGASQFASAAPAPLPEVIHDEAARAALACDNMYIEAVAFVVSVKGARLAEHSPMLNDISGVGSWERIAAGLVRMYYAEVLGKRPVVQLLVFGSLFPWEGERGVGEH</sequence>
<dbReference type="SUPFAM" id="SSF140984">
    <property type="entry name" value="PTPA-like"/>
    <property type="match status" value="1"/>
</dbReference>
<dbReference type="PANTHER" id="PTHR10012">
    <property type="entry name" value="SERINE/THREONINE-PROTEIN PHOSPHATASE 2A REGULATORY SUBUNIT B"/>
    <property type="match status" value="1"/>
</dbReference>
<dbReference type="InterPro" id="IPR043170">
    <property type="entry name" value="PTPA_C_lid"/>
</dbReference>
<comment type="catalytic activity">
    <reaction evidence="1 7">
        <text>[protein]-peptidylproline (omega=180) = [protein]-peptidylproline (omega=0)</text>
        <dbReference type="Rhea" id="RHEA:16237"/>
        <dbReference type="Rhea" id="RHEA-COMP:10747"/>
        <dbReference type="Rhea" id="RHEA-COMP:10748"/>
        <dbReference type="ChEBI" id="CHEBI:83833"/>
        <dbReference type="ChEBI" id="CHEBI:83834"/>
        <dbReference type="EC" id="5.2.1.8"/>
    </reaction>
</comment>
<reference evidence="8" key="1">
    <citation type="submission" date="2021-05" db="EMBL/GenBank/DDBJ databases">
        <title>The genome of the haptophyte Pavlova lutheri (Diacronema luteri, Pavlovales) - a model for lipid biosynthesis in eukaryotic algae.</title>
        <authorList>
            <person name="Hulatt C.J."/>
            <person name="Posewitz M.C."/>
        </authorList>
    </citation>
    <scope>NUCLEOTIDE SEQUENCE</scope>
    <source>
        <strain evidence="8">NIVA-4/92</strain>
    </source>
</reference>
<dbReference type="GO" id="GO:0008160">
    <property type="term" value="F:protein tyrosine phosphatase activator activity"/>
    <property type="evidence" value="ECO:0007669"/>
    <property type="project" value="TreeGrafter"/>
</dbReference>
<name>A0A8J5XW78_DIALT</name>
<dbReference type="EMBL" id="JAGTXO010000007">
    <property type="protein sequence ID" value="KAG8466600.1"/>
    <property type="molecule type" value="Genomic_DNA"/>
</dbReference>
<keyword evidence="5 7" id="KW-0697">Rotamase</keyword>
<dbReference type="OMA" id="SWIKINA"/>
<dbReference type="FunFam" id="1.20.120.1150:FF:000002">
    <property type="entry name" value="Serine/threonine-protein phosphatase 2A activator"/>
    <property type="match status" value="1"/>
</dbReference>
<keyword evidence="6 7" id="KW-0413">Isomerase</keyword>
<evidence type="ECO:0000256" key="4">
    <source>
        <dbReference type="ARBA" id="ARBA00022490"/>
    </source>
</evidence>
<keyword evidence="4 7" id="KW-0963">Cytoplasm</keyword>
<dbReference type="PIRSF" id="PIRSF016325">
    <property type="entry name" value="Phstyr_phstse_ac"/>
    <property type="match status" value="1"/>
</dbReference>
<keyword evidence="9" id="KW-1185">Reference proteome</keyword>
<gene>
    <name evidence="8" type="ORF">KFE25_007979</name>
</gene>
<dbReference type="GO" id="GO:0000159">
    <property type="term" value="C:protein phosphatase type 2A complex"/>
    <property type="evidence" value="ECO:0007669"/>
    <property type="project" value="TreeGrafter"/>
</dbReference>
<proteinExistence type="inferred from homology"/>
<dbReference type="Gene3D" id="1.20.120.1150">
    <property type="match status" value="1"/>
</dbReference>
<evidence type="ECO:0000313" key="8">
    <source>
        <dbReference type="EMBL" id="KAG8466600.1"/>
    </source>
</evidence>
<organism evidence="8 9">
    <name type="scientific">Diacronema lutheri</name>
    <name type="common">Unicellular marine alga</name>
    <name type="synonym">Monochrysis lutheri</name>
    <dbReference type="NCBI Taxonomy" id="2081491"/>
    <lineage>
        <taxon>Eukaryota</taxon>
        <taxon>Haptista</taxon>
        <taxon>Haptophyta</taxon>
        <taxon>Pavlovophyceae</taxon>
        <taxon>Pavlovales</taxon>
        <taxon>Pavlovaceae</taxon>
        <taxon>Diacronema</taxon>
    </lineage>
</organism>
<dbReference type="Proteomes" id="UP000751190">
    <property type="component" value="Unassembled WGS sequence"/>
</dbReference>
<dbReference type="GO" id="GO:0005634">
    <property type="term" value="C:nucleus"/>
    <property type="evidence" value="ECO:0007669"/>
    <property type="project" value="TreeGrafter"/>
</dbReference>
<dbReference type="GO" id="GO:0005737">
    <property type="term" value="C:cytoplasm"/>
    <property type="evidence" value="ECO:0007669"/>
    <property type="project" value="UniProtKB-SubCell"/>
</dbReference>
<evidence type="ECO:0000256" key="3">
    <source>
        <dbReference type="ARBA" id="ARBA00011019"/>
    </source>
</evidence>
<comment type="similarity">
    <text evidence="3 7">Belongs to the PTPA-type PPIase family.</text>
</comment>
<evidence type="ECO:0000256" key="6">
    <source>
        <dbReference type="ARBA" id="ARBA00023235"/>
    </source>
</evidence>
<dbReference type="GO" id="GO:0003755">
    <property type="term" value="F:peptidyl-prolyl cis-trans isomerase activity"/>
    <property type="evidence" value="ECO:0007669"/>
    <property type="project" value="UniProtKB-KW"/>
</dbReference>
<evidence type="ECO:0000256" key="2">
    <source>
        <dbReference type="ARBA" id="ARBA00004496"/>
    </source>
</evidence>
<comment type="subcellular location">
    <subcellularLocation>
        <location evidence="2 7">Cytoplasm</location>
    </subcellularLocation>
</comment>
<evidence type="ECO:0000313" key="9">
    <source>
        <dbReference type="Proteomes" id="UP000751190"/>
    </source>
</evidence>
<dbReference type="OrthoDB" id="16120at2759"/>
<dbReference type="PANTHER" id="PTHR10012:SF0">
    <property type="entry name" value="SERINE_THREONINE-PROTEIN PHOSPHATASE 2A ACTIVATOR"/>
    <property type="match status" value="1"/>
</dbReference>
<dbReference type="AlphaFoldDB" id="A0A8J5XW78"/>
<dbReference type="EC" id="5.2.1.8" evidence="7"/>
<accession>A0A8J5XW78</accession>
<evidence type="ECO:0000256" key="5">
    <source>
        <dbReference type="ARBA" id="ARBA00023110"/>
    </source>
</evidence>
<dbReference type="CDD" id="cd04087">
    <property type="entry name" value="PTPA"/>
    <property type="match status" value="1"/>
</dbReference>
<dbReference type="InterPro" id="IPR037218">
    <property type="entry name" value="PTPA_sf"/>
</dbReference>